<organism evidence="3 4">
    <name type="scientific">Rosa chinensis</name>
    <name type="common">China rose</name>
    <dbReference type="NCBI Taxonomy" id="74649"/>
    <lineage>
        <taxon>Eukaryota</taxon>
        <taxon>Viridiplantae</taxon>
        <taxon>Streptophyta</taxon>
        <taxon>Embryophyta</taxon>
        <taxon>Tracheophyta</taxon>
        <taxon>Spermatophyta</taxon>
        <taxon>Magnoliopsida</taxon>
        <taxon>eudicotyledons</taxon>
        <taxon>Gunneridae</taxon>
        <taxon>Pentapetalae</taxon>
        <taxon>rosids</taxon>
        <taxon>fabids</taxon>
        <taxon>Rosales</taxon>
        <taxon>Rosaceae</taxon>
        <taxon>Rosoideae</taxon>
        <taxon>Rosoideae incertae sedis</taxon>
        <taxon>Rosa</taxon>
    </lineage>
</organism>
<dbReference type="Gramene" id="PRQ19583">
    <property type="protein sequence ID" value="PRQ19583"/>
    <property type="gene ID" value="RchiOBHm_Chr7g0218761"/>
</dbReference>
<dbReference type="AlphaFoldDB" id="A0A2P6PCC4"/>
<proteinExistence type="predicted"/>
<sequence length="62" mass="6692">MATDGNAIVPSTTAPVEPNPRAPDAPPIAPIAVFELGLSISIAYLYYNLDFVFKLGHFVFQL</sequence>
<reference evidence="3 4" key="1">
    <citation type="journal article" date="2018" name="Nat. Genet.">
        <title>The Rosa genome provides new insights in the design of modern roses.</title>
        <authorList>
            <person name="Bendahmane M."/>
        </authorList>
    </citation>
    <scope>NUCLEOTIDE SEQUENCE [LARGE SCALE GENOMIC DNA]</scope>
    <source>
        <strain evidence="4">cv. Old Blush</strain>
    </source>
</reference>
<comment type="caution">
    <text evidence="3">The sequence shown here is derived from an EMBL/GenBank/DDBJ whole genome shotgun (WGS) entry which is preliminary data.</text>
</comment>
<dbReference type="EMBL" id="PDCK01000045">
    <property type="protein sequence ID" value="PRQ19583.1"/>
    <property type="molecule type" value="Genomic_DNA"/>
</dbReference>
<feature type="region of interest" description="Disordered" evidence="1">
    <location>
        <begin position="1"/>
        <end position="22"/>
    </location>
</feature>
<name>A0A2P6PCC4_ROSCH</name>
<evidence type="ECO:0000313" key="4">
    <source>
        <dbReference type="Proteomes" id="UP000238479"/>
    </source>
</evidence>
<feature type="transmembrane region" description="Helical" evidence="2">
    <location>
        <begin position="28"/>
        <end position="47"/>
    </location>
</feature>
<protein>
    <submittedName>
        <fullName evidence="3">Uncharacterized protein</fullName>
    </submittedName>
</protein>
<dbReference type="Proteomes" id="UP000238479">
    <property type="component" value="Chromosome 7"/>
</dbReference>
<keyword evidence="4" id="KW-1185">Reference proteome</keyword>
<keyword evidence="2" id="KW-0812">Transmembrane</keyword>
<keyword evidence="2" id="KW-1133">Transmembrane helix</keyword>
<evidence type="ECO:0000256" key="1">
    <source>
        <dbReference type="SAM" id="MobiDB-lite"/>
    </source>
</evidence>
<evidence type="ECO:0000313" key="3">
    <source>
        <dbReference type="EMBL" id="PRQ19583.1"/>
    </source>
</evidence>
<gene>
    <name evidence="3" type="ORF">RchiOBHm_Chr7g0218761</name>
</gene>
<accession>A0A2P6PCC4</accession>
<keyword evidence="2" id="KW-0472">Membrane</keyword>
<evidence type="ECO:0000256" key="2">
    <source>
        <dbReference type="SAM" id="Phobius"/>
    </source>
</evidence>